<dbReference type="Gene3D" id="2.30.110.10">
    <property type="entry name" value="Electron Transport, Fmn-binding Protein, Chain A"/>
    <property type="match status" value="1"/>
</dbReference>
<dbReference type="AlphaFoldDB" id="A0A7W7CR07"/>
<dbReference type="PANTHER" id="PTHR42815">
    <property type="entry name" value="FAD-BINDING, PUTATIVE (AFU_ORTHOLOGUE AFUA_6G07600)-RELATED"/>
    <property type="match status" value="1"/>
</dbReference>
<dbReference type="Proteomes" id="UP000542742">
    <property type="component" value="Unassembled WGS sequence"/>
</dbReference>
<dbReference type="InterPro" id="IPR039261">
    <property type="entry name" value="FNR_nucleotide-bd"/>
</dbReference>
<dbReference type="SUPFAM" id="SSF63380">
    <property type="entry name" value="Riboflavin synthase domain-like"/>
    <property type="match status" value="1"/>
</dbReference>
<protein>
    <submittedName>
        <fullName evidence="2">Ferredoxin-NADP reductase/predicted pyridoxine 5'-phosphate oxidase superfamily flavin-nucleotide-binding protein</fullName>
    </submittedName>
</protein>
<accession>A0A7W7CR07</accession>
<dbReference type="EMBL" id="JACHMF010000001">
    <property type="protein sequence ID" value="MBB4693136.1"/>
    <property type="molecule type" value="Genomic_DNA"/>
</dbReference>
<dbReference type="Gene3D" id="3.40.50.80">
    <property type="entry name" value="Nucleotide-binding domain of ferredoxin-NADP reductase (FNR) module"/>
    <property type="match status" value="1"/>
</dbReference>
<dbReference type="SUPFAM" id="SSF50475">
    <property type="entry name" value="FMN-binding split barrel"/>
    <property type="match status" value="1"/>
</dbReference>
<dbReference type="RefSeq" id="WP_203723016.1">
    <property type="nucleotide sequence ID" value="NZ_BOMC01000087.1"/>
</dbReference>
<evidence type="ECO:0000259" key="1">
    <source>
        <dbReference type="PROSITE" id="PS51384"/>
    </source>
</evidence>
<feature type="domain" description="FAD-binding FR-type" evidence="1">
    <location>
        <begin position="327"/>
        <end position="454"/>
    </location>
</feature>
<reference evidence="2 3" key="1">
    <citation type="submission" date="2020-08" db="EMBL/GenBank/DDBJ databases">
        <title>Sequencing the genomes of 1000 actinobacteria strains.</title>
        <authorList>
            <person name="Klenk H.-P."/>
        </authorList>
    </citation>
    <scope>NUCLEOTIDE SEQUENCE [LARGE SCALE GENOMIC DNA]</scope>
    <source>
        <strain evidence="2 3">DSM 45518</strain>
    </source>
</reference>
<dbReference type="InterPro" id="IPR017938">
    <property type="entry name" value="Riboflavin_synthase-like_b-brl"/>
</dbReference>
<dbReference type="PROSITE" id="PS51384">
    <property type="entry name" value="FAD_FR"/>
    <property type="match status" value="1"/>
</dbReference>
<dbReference type="PANTHER" id="PTHR42815:SF2">
    <property type="entry name" value="FAD-BINDING, PUTATIVE (AFU_ORTHOLOGUE AFUA_6G07600)-RELATED"/>
    <property type="match status" value="1"/>
</dbReference>
<name>A0A7W7CR07_9ACTN</name>
<comment type="caution">
    <text evidence="2">The sequence shown here is derived from an EMBL/GenBank/DDBJ whole genome shotgun (WGS) entry which is preliminary data.</text>
</comment>
<keyword evidence="3" id="KW-1185">Reference proteome</keyword>
<dbReference type="GO" id="GO:0016491">
    <property type="term" value="F:oxidoreductase activity"/>
    <property type="evidence" value="ECO:0007669"/>
    <property type="project" value="InterPro"/>
</dbReference>
<sequence length="582" mass="63148">MHDPSGRWHPGEEAMHRLLRVPYEENPTIRGLPMAYALWMAETPLLALGTVDRHDRIWTTVLGGAPGVTRPVAPQTLGVHSPALARPGFDPVLEALRTDDGRPEKLVAGLAIDLEQRTRVKIAGRVRQSAVQATQIAVTVDETLGNCPKYLNRKAVRPHEASPQLVSDALPLPPEAVDLIARADIFFLSSRHGTESMDTNNRGGAPGFVRVRSNSDDEGVTLIYPEYSGNRLYQTLGNLRTDPAVGMTFPDFETGDVLYLTGRAEVLIGAGAAAVLPHSKIAVRVTVEAARFVTDGLPFRGRLLDPSPYNPPVRRLARESAPLVAAGGKAVARLLHKHPVTPTITRYTFRLSPDPAHRLEPWRAGQHVTLDFSARLDRGWSHMRDHDPRSLNDDYVRTFTISSPPPLGPHTLDGVAFDITVRRNGPATGLLARWTPLSTLDVTVLGFGGGARYADTPAGSAIVVVAAGVGITPLMAQAPDLLRSGRDLRLLWTLRAADLPLAADVLERIDGLAAVTTLFVTGPAPAVLPGVAAHTRRITKTDVLNAGVQGRRRFHVCACPQLRDDVLGWVEDEPVRSESFDY</sequence>
<evidence type="ECO:0000313" key="2">
    <source>
        <dbReference type="EMBL" id="MBB4693136.1"/>
    </source>
</evidence>
<dbReference type="InterPro" id="IPR017927">
    <property type="entry name" value="FAD-bd_FR_type"/>
</dbReference>
<dbReference type="InterPro" id="IPR012349">
    <property type="entry name" value="Split_barrel_FMN-bd"/>
</dbReference>
<gene>
    <name evidence="2" type="ORF">BKA14_003284</name>
</gene>
<organism evidence="2 3">
    <name type="scientific">Paractinoplanes abujensis</name>
    <dbReference type="NCBI Taxonomy" id="882441"/>
    <lineage>
        <taxon>Bacteria</taxon>
        <taxon>Bacillati</taxon>
        <taxon>Actinomycetota</taxon>
        <taxon>Actinomycetes</taxon>
        <taxon>Micromonosporales</taxon>
        <taxon>Micromonosporaceae</taxon>
        <taxon>Paractinoplanes</taxon>
    </lineage>
</organism>
<dbReference type="SUPFAM" id="SSF52343">
    <property type="entry name" value="Ferredoxin reductase-like, C-terminal NADP-linked domain"/>
    <property type="match status" value="1"/>
</dbReference>
<evidence type="ECO:0000313" key="3">
    <source>
        <dbReference type="Proteomes" id="UP000542742"/>
    </source>
</evidence>
<proteinExistence type="predicted"/>